<keyword evidence="4" id="KW-0028">Amino-acid biosynthesis</keyword>
<evidence type="ECO:0000256" key="3">
    <source>
        <dbReference type="ARBA" id="ARBA00013080"/>
    </source>
</evidence>
<comment type="pathway">
    <text evidence="1">Amino-acid biosynthesis; L-lysine biosynthesis via DAP pathway; DL-2,6-diaminopimelate from LL-2,6-diaminopimelate: step 1/1.</text>
</comment>
<dbReference type="InterPro" id="IPR001653">
    <property type="entry name" value="DAP_epimerase_DapF"/>
</dbReference>
<dbReference type="HAMAP" id="MF_00197">
    <property type="entry name" value="DAP_epimerase"/>
    <property type="match status" value="1"/>
</dbReference>
<dbReference type="PROSITE" id="PS01326">
    <property type="entry name" value="DAP_EPIMERASE"/>
    <property type="match status" value="1"/>
</dbReference>
<accession>A0A3B0S7W8</accession>
<organism evidence="8">
    <name type="scientific">hydrothermal vent metagenome</name>
    <dbReference type="NCBI Taxonomy" id="652676"/>
    <lineage>
        <taxon>unclassified sequences</taxon>
        <taxon>metagenomes</taxon>
        <taxon>ecological metagenomes</taxon>
    </lineage>
</organism>
<evidence type="ECO:0000256" key="7">
    <source>
        <dbReference type="ARBA" id="ARBA00051712"/>
    </source>
</evidence>
<evidence type="ECO:0000256" key="6">
    <source>
        <dbReference type="ARBA" id="ARBA00023235"/>
    </source>
</evidence>
<protein>
    <recommendedName>
        <fullName evidence="3">diaminopimelate epimerase</fullName>
        <ecNumber evidence="3">5.1.1.7</ecNumber>
    </recommendedName>
</protein>
<sequence>MKFFKMQGLGNDFVVFEGPTQLATERIVALCDRRTGIGADGVLVATRLDDAVQMTYWNADGSVAEMCGNGLRCVAQLAMRNGWVDPRGFTVRAAISDHPAQRVGADLVRARVGTAATLAPEVSSCGVEFHTVSIGNPHAVTFVDRVADAPVRTVGPDVEVDGQFPHRTNVEFASVRARDHIDLRVWERGVGETNACGTGAAATVFAAHQRGTVDNRVTVSLPGGDLLIEIDGDAVWMEGPAEFVYTGTLPTT</sequence>
<dbReference type="UniPathway" id="UPA00034">
    <property type="reaction ID" value="UER00025"/>
</dbReference>
<name>A0A3B0S7W8_9ZZZZ</name>
<dbReference type="EC" id="5.1.1.7" evidence="3"/>
<comment type="similarity">
    <text evidence="2">Belongs to the diaminopimelate epimerase family.</text>
</comment>
<dbReference type="GO" id="GO:0008837">
    <property type="term" value="F:diaminopimelate epimerase activity"/>
    <property type="evidence" value="ECO:0007669"/>
    <property type="project" value="UniProtKB-EC"/>
</dbReference>
<evidence type="ECO:0000256" key="4">
    <source>
        <dbReference type="ARBA" id="ARBA00022605"/>
    </source>
</evidence>
<dbReference type="GO" id="GO:0009089">
    <property type="term" value="P:lysine biosynthetic process via diaminopimelate"/>
    <property type="evidence" value="ECO:0007669"/>
    <property type="project" value="UniProtKB-UniPathway"/>
</dbReference>
<dbReference type="GO" id="GO:0005829">
    <property type="term" value="C:cytosol"/>
    <property type="evidence" value="ECO:0007669"/>
    <property type="project" value="TreeGrafter"/>
</dbReference>
<dbReference type="PANTHER" id="PTHR31689">
    <property type="entry name" value="DIAMINOPIMELATE EPIMERASE, CHLOROPLASTIC"/>
    <property type="match status" value="1"/>
</dbReference>
<evidence type="ECO:0000313" key="8">
    <source>
        <dbReference type="EMBL" id="VAV92443.1"/>
    </source>
</evidence>
<comment type="catalytic activity">
    <reaction evidence="7">
        <text>(2S,6S)-2,6-diaminopimelate = meso-2,6-diaminopimelate</text>
        <dbReference type="Rhea" id="RHEA:15393"/>
        <dbReference type="ChEBI" id="CHEBI:57609"/>
        <dbReference type="ChEBI" id="CHEBI:57791"/>
        <dbReference type="EC" id="5.1.1.7"/>
    </reaction>
</comment>
<evidence type="ECO:0000256" key="2">
    <source>
        <dbReference type="ARBA" id="ARBA00010219"/>
    </source>
</evidence>
<dbReference type="Pfam" id="PF01678">
    <property type="entry name" value="DAP_epimerase"/>
    <property type="match status" value="2"/>
</dbReference>
<dbReference type="PANTHER" id="PTHR31689:SF0">
    <property type="entry name" value="DIAMINOPIMELATE EPIMERASE"/>
    <property type="match status" value="1"/>
</dbReference>
<keyword evidence="6 8" id="KW-0413">Isomerase</keyword>
<proteinExistence type="inferred from homology"/>
<dbReference type="NCBIfam" id="TIGR00652">
    <property type="entry name" value="DapF"/>
    <property type="match status" value="1"/>
</dbReference>
<dbReference type="Gene3D" id="3.10.310.10">
    <property type="entry name" value="Diaminopimelate Epimerase, Chain A, domain 1"/>
    <property type="match status" value="2"/>
</dbReference>
<dbReference type="EMBL" id="UOEK01000026">
    <property type="protein sequence ID" value="VAV92443.1"/>
    <property type="molecule type" value="Genomic_DNA"/>
</dbReference>
<keyword evidence="5" id="KW-0457">Lysine biosynthesis</keyword>
<dbReference type="SUPFAM" id="SSF54506">
    <property type="entry name" value="Diaminopimelate epimerase-like"/>
    <property type="match status" value="2"/>
</dbReference>
<reference evidence="8" key="1">
    <citation type="submission" date="2018-06" db="EMBL/GenBank/DDBJ databases">
        <authorList>
            <person name="Zhirakovskaya E."/>
        </authorList>
    </citation>
    <scope>NUCLEOTIDE SEQUENCE</scope>
</reference>
<gene>
    <name evidence="8" type="ORF">MNBD_ACTINO02-3034</name>
</gene>
<dbReference type="InterPro" id="IPR018510">
    <property type="entry name" value="DAP_epimerase_AS"/>
</dbReference>
<dbReference type="AlphaFoldDB" id="A0A3B0S7W8"/>
<evidence type="ECO:0000256" key="5">
    <source>
        <dbReference type="ARBA" id="ARBA00023154"/>
    </source>
</evidence>
<evidence type="ECO:0000256" key="1">
    <source>
        <dbReference type="ARBA" id="ARBA00005196"/>
    </source>
</evidence>